<protein>
    <submittedName>
        <fullName evidence="2">Uncharacterized protein</fullName>
    </submittedName>
</protein>
<organism evidence="2">
    <name type="scientific">marine sediment metagenome</name>
    <dbReference type="NCBI Taxonomy" id="412755"/>
    <lineage>
        <taxon>unclassified sequences</taxon>
        <taxon>metagenomes</taxon>
        <taxon>ecological metagenomes</taxon>
    </lineage>
</organism>
<evidence type="ECO:0000256" key="1">
    <source>
        <dbReference type="SAM" id="Phobius"/>
    </source>
</evidence>
<name>A0A0F9B370_9ZZZZ</name>
<gene>
    <name evidence="2" type="ORF">LCGC14_2837960</name>
</gene>
<dbReference type="EMBL" id="LAZR01054233">
    <property type="protein sequence ID" value="KKK78996.1"/>
    <property type="molecule type" value="Genomic_DNA"/>
</dbReference>
<reference evidence="2" key="1">
    <citation type="journal article" date="2015" name="Nature">
        <title>Complex archaea that bridge the gap between prokaryotes and eukaryotes.</title>
        <authorList>
            <person name="Spang A."/>
            <person name="Saw J.H."/>
            <person name="Jorgensen S.L."/>
            <person name="Zaremba-Niedzwiedzka K."/>
            <person name="Martijn J."/>
            <person name="Lind A.E."/>
            <person name="van Eijk R."/>
            <person name="Schleper C."/>
            <person name="Guy L."/>
            <person name="Ettema T.J."/>
        </authorList>
    </citation>
    <scope>NUCLEOTIDE SEQUENCE</scope>
</reference>
<comment type="caution">
    <text evidence="2">The sequence shown here is derived from an EMBL/GenBank/DDBJ whole genome shotgun (WGS) entry which is preliminary data.</text>
</comment>
<sequence>MKYLSLISLPLSTILLTLTVQENNTFWAVFWTVITIINFIGVIKEIEEGR</sequence>
<keyword evidence="1" id="KW-0812">Transmembrane</keyword>
<keyword evidence="1" id="KW-1133">Transmembrane helix</keyword>
<feature type="transmembrane region" description="Helical" evidence="1">
    <location>
        <begin position="29"/>
        <end position="46"/>
    </location>
</feature>
<proteinExistence type="predicted"/>
<dbReference type="AlphaFoldDB" id="A0A0F9B370"/>
<keyword evidence="1" id="KW-0472">Membrane</keyword>
<accession>A0A0F9B370</accession>
<evidence type="ECO:0000313" key="2">
    <source>
        <dbReference type="EMBL" id="KKK78996.1"/>
    </source>
</evidence>